<protein>
    <submittedName>
        <fullName evidence="8">Glycosyltransferases involved in cell wall biogenesis</fullName>
    </submittedName>
</protein>
<dbReference type="AlphaFoldDB" id="A0A173N019"/>
<organism evidence="8">
    <name type="scientific">Clostridium cellulovorans</name>
    <dbReference type="NCBI Taxonomy" id="1493"/>
    <lineage>
        <taxon>Bacteria</taxon>
        <taxon>Bacillati</taxon>
        <taxon>Bacillota</taxon>
        <taxon>Clostridia</taxon>
        <taxon>Eubacteriales</taxon>
        <taxon>Clostridiaceae</taxon>
        <taxon>Clostridium</taxon>
    </lineage>
</organism>
<keyword evidence="8" id="KW-0808">Transferase</keyword>
<name>A0A173N019_CLOCL</name>
<dbReference type="SUPFAM" id="SSF53448">
    <property type="entry name" value="Nucleotide-diphospho-sugar transferases"/>
    <property type="match status" value="1"/>
</dbReference>
<dbReference type="GO" id="GO:0016020">
    <property type="term" value="C:membrane"/>
    <property type="evidence" value="ECO:0007669"/>
    <property type="project" value="UniProtKB-SubCell"/>
</dbReference>
<dbReference type="GO" id="GO:0006487">
    <property type="term" value="P:protein N-linked glycosylation"/>
    <property type="evidence" value="ECO:0007669"/>
    <property type="project" value="TreeGrafter"/>
</dbReference>
<dbReference type="EMBL" id="AB499285">
    <property type="protein sequence ID" value="BAV13184.1"/>
    <property type="molecule type" value="Genomic_DNA"/>
</dbReference>
<dbReference type="InterPro" id="IPR007267">
    <property type="entry name" value="GtrA_DPMS_TM"/>
</dbReference>
<evidence type="ECO:0000259" key="6">
    <source>
        <dbReference type="Pfam" id="PF00535"/>
    </source>
</evidence>
<dbReference type="InterPro" id="IPR029044">
    <property type="entry name" value="Nucleotide-diphossugar_trans"/>
</dbReference>
<dbReference type="OMA" id="WNITSHV"/>
<evidence type="ECO:0000256" key="2">
    <source>
        <dbReference type="ARBA" id="ARBA00022692"/>
    </source>
</evidence>
<dbReference type="PANTHER" id="PTHR10859">
    <property type="entry name" value="GLYCOSYL TRANSFERASE"/>
    <property type="match status" value="1"/>
</dbReference>
<dbReference type="PANTHER" id="PTHR10859:SF114">
    <property type="entry name" value="DOLICHOL-PHOSPHATE MANNOSYLTRANSFERASE"/>
    <property type="match status" value="1"/>
</dbReference>
<dbReference type="InterPro" id="IPR001173">
    <property type="entry name" value="Glyco_trans_2-like"/>
</dbReference>
<evidence type="ECO:0000256" key="5">
    <source>
        <dbReference type="SAM" id="Phobius"/>
    </source>
</evidence>
<dbReference type="CDD" id="cd04179">
    <property type="entry name" value="DPM_DPG-synthase_like"/>
    <property type="match status" value="1"/>
</dbReference>
<accession>A0A173N019</accession>
<keyword evidence="4 5" id="KW-0472">Membrane</keyword>
<proteinExistence type="predicted"/>
<gene>
    <name evidence="8" type="primary">GlyGT2F</name>
</gene>
<dbReference type="Gene3D" id="3.90.550.10">
    <property type="entry name" value="Spore Coat Polysaccharide Biosynthesis Protein SpsA, Chain A"/>
    <property type="match status" value="1"/>
</dbReference>
<dbReference type="GO" id="GO:0016740">
    <property type="term" value="F:transferase activity"/>
    <property type="evidence" value="ECO:0007669"/>
    <property type="project" value="UniProtKB-KW"/>
</dbReference>
<evidence type="ECO:0000256" key="3">
    <source>
        <dbReference type="ARBA" id="ARBA00022989"/>
    </source>
</evidence>
<feature type="transmembrane region" description="Helical" evidence="5">
    <location>
        <begin position="283"/>
        <end position="301"/>
    </location>
</feature>
<feature type="transmembrane region" description="Helical" evidence="5">
    <location>
        <begin position="307"/>
        <end position="326"/>
    </location>
</feature>
<feature type="domain" description="GtrA/DPMS transmembrane" evidence="7">
    <location>
        <begin position="221"/>
        <end position="333"/>
    </location>
</feature>
<keyword evidence="3 5" id="KW-1133">Transmembrane helix</keyword>
<feature type="domain" description="Glycosyltransferase 2-like" evidence="6">
    <location>
        <begin position="3"/>
        <end position="130"/>
    </location>
</feature>
<sequence>MKIIIPAYEPSEKFLDLIKRIKDLMDMEIIIVDDGSGEKYQEIFKAAEKLGCNVLRHNINLGKGTALKTAFLEVINSGDSEGVVCVDCDGQHSPEDIQNIAKNILNYKDRMILGVRKFVGKVPFRSMIGNKIIRKIFELVTGNYISDTQTGLRGYPSFMLPWLCSIEGERFEYELNLLLKVKESGYKIIEIPIDTIYDGNNKGSHFRPLLDSIRVFIPMIKFSAVSLLSGVLDFVLLLGIEKILGNLFVAVFLSRLCSSLFNYGCNRNLVFNSKGKVNSFVKYYFLVLVVLVCNYVMMSLFTSTLMLPLVLSKVITEAILFLFSYISQRKFVFN</sequence>
<dbReference type="Pfam" id="PF00535">
    <property type="entry name" value="Glycos_transf_2"/>
    <property type="match status" value="1"/>
</dbReference>
<evidence type="ECO:0000256" key="4">
    <source>
        <dbReference type="ARBA" id="ARBA00023136"/>
    </source>
</evidence>
<dbReference type="GO" id="GO:0000271">
    <property type="term" value="P:polysaccharide biosynthetic process"/>
    <property type="evidence" value="ECO:0007669"/>
    <property type="project" value="InterPro"/>
</dbReference>
<reference evidence="8" key="1">
    <citation type="submission" date="2009-04" db="EMBL/GenBank/DDBJ databases">
        <title>Clostridium cellulovorans cellulosomal and noncellulosomal genes.</title>
        <authorList>
            <person name="Tamaru Y."/>
        </authorList>
    </citation>
    <scope>NUCLEOTIDE SEQUENCE</scope>
</reference>
<evidence type="ECO:0000256" key="1">
    <source>
        <dbReference type="ARBA" id="ARBA00004141"/>
    </source>
</evidence>
<keyword evidence="2 5" id="KW-0812">Transmembrane</keyword>
<evidence type="ECO:0000259" key="7">
    <source>
        <dbReference type="Pfam" id="PF04138"/>
    </source>
</evidence>
<comment type="subcellular location">
    <subcellularLocation>
        <location evidence="1">Membrane</location>
        <topology evidence="1">Multi-pass membrane protein</topology>
    </subcellularLocation>
</comment>
<evidence type="ECO:0000313" key="8">
    <source>
        <dbReference type="EMBL" id="BAV13184.1"/>
    </source>
</evidence>
<feature type="transmembrane region" description="Helical" evidence="5">
    <location>
        <begin position="243"/>
        <end position="263"/>
    </location>
</feature>
<dbReference type="Pfam" id="PF04138">
    <property type="entry name" value="GtrA_DPMS_TM"/>
    <property type="match status" value="1"/>
</dbReference>